<organism evidence="1 2">
    <name type="scientific">Calicophoron daubneyi</name>
    <name type="common">Rumen fluke</name>
    <name type="synonym">Paramphistomum daubneyi</name>
    <dbReference type="NCBI Taxonomy" id="300641"/>
    <lineage>
        <taxon>Eukaryota</taxon>
        <taxon>Metazoa</taxon>
        <taxon>Spiralia</taxon>
        <taxon>Lophotrochozoa</taxon>
        <taxon>Platyhelminthes</taxon>
        <taxon>Trematoda</taxon>
        <taxon>Digenea</taxon>
        <taxon>Plagiorchiida</taxon>
        <taxon>Pronocephalata</taxon>
        <taxon>Paramphistomoidea</taxon>
        <taxon>Paramphistomidae</taxon>
        <taxon>Calicophoron</taxon>
    </lineage>
</organism>
<reference evidence="1" key="1">
    <citation type="submission" date="2024-06" db="EMBL/GenBank/DDBJ databases">
        <authorList>
            <person name="Liu X."/>
            <person name="Lenzi L."/>
            <person name="Haldenby T S."/>
            <person name="Uol C."/>
        </authorList>
    </citation>
    <scope>NUCLEOTIDE SEQUENCE</scope>
</reference>
<gene>
    <name evidence="1" type="ORF">CDAUBV1_LOCUS230</name>
</gene>
<dbReference type="AlphaFoldDB" id="A0AAV2SXW3"/>
<accession>A0AAV2SXW3</accession>
<dbReference type="EMBL" id="CAXLJL010000001">
    <property type="protein sequence ID" value="CAL5129291.1"/>
    <property type="molecule type" value="Genomic_DNA"/>
</dbReference>
<comment type="caution">
    <text evidence="1">The sequence shown here is derived from an EMBL/GenBank/DDBJ whole genome shotgun (WGS) entry which is preliminary data.</text>
</comment>
<name>A0AAV2SXW3_CALDB</name>
<protein>
    <submittedName>
        <fullName evidence="1">Uncharacterized protein</fullName>
    </submittedName>
</protein>
<sequence>MNALPRVMEVLEHQQFSILFSVTVRTQPDESNSPAMVEVSVPQIFTADGQKFDIKIEPGIGYSVTSKPVTYHNSEDERTMSVVPPDISAEISGAKTEEYYSVDIRTIEAIRYFFTNEN</sequence>
<evidence type="ECO:0000313" key="2">
    <source>
        <dbReference type="Proteomes" id="UP001497525"/>
    </source>
</evidence>
<dbReference type="Proteomes" id="UP001497525">
    <property type="component" value="Unassembled WGS sequence"/>
</dbReference>
<proteinExistence type="predicted"/>
<evidence type="ECO:0000313" key="1">
    <source>
        <dbReference type="EMBL" id="CAL5129291.1"/>
    </source>
</evidence>